<feature type="region of interest" description="Disordered" evidence="1">
    <location>
        <begin position="29"/>
        <end position="59"/>
    </location>
</feature>
<dbReference type="Proteomes" id="UP000078560">
    <property type="component" value="Unassembled WGS sequence"/>
</dbReference>
<organism evidence="2 3">
    <name type="scientific">Plasmodium ovale curtisi</name>
    <dbReference type="NCBI Taxonomy" id="864141"/>
    <lineage>
        <taxon>Eukaryota</taxon>
        <taxon>Sar</taxon>
        <taxon>Alveolata</taxon>
        <taxon>Apicomplexa</taxon>
        <taxon>Aconoidasida</taxon>
        <taxon>Haemosporida</taxon>
        <taxon>Plasmodiidae</taxon>
        <taxon>Plasmodium</taxon>
        <taxon>Plasmodium (Plasmodium)</taxon>
    </lineage>
</organism>
<feature type="compositionally biased region" description="Low complexity" evidence="1">
    <location>
        <begin position="46"/>
        <end position="57"/>
    </location>
</feature>
<evidence type="ECO:0000313" key="3">
    <source>
        <dbReference type="Proteomes" id="UP000078560"/>
    </source>
</evidence>
<evidence type="ECO:0000313" key="2">
    <source>
        <dbReference type="EMBL" id="SBS94692.1"/>
    </source>
</evidence>
<dbReference type="EMBL" id="FLQU01001855">
    <property type="protein sequence ID" value="SBS94692.1"/>
    <property type="molecule type" value="Genomic_DNA"/>
</dbReference>
<proteinExistence type="predicted"/>
<evidence type="ECO:0000256" key="1">
    <source>
        <dbReference type="SAM" id="MobiDB-lite"/>
    </source>
</evidence>
<name>A0A1A8WTN0_PLAOA</name>
<dbReference type="AlphaFoldDB" id="A0A1A8WTN0"/>
<sequence>MFSNTKPADSINFMNNNISNLNNNATPSFSFGNNNSNDMLGGMSSNLNGQQNGNNFDNLRREVDTLQRKNDELVKDLN</sequence>
<feature type="compositionally biased region" description="Polar residues" evidence="1">
    <location>
        <begin position="29"/>
        <end position="38"/>
    </location>
</feature>
<gene>
    <name evidence="2" type="ORF">POVCU2_0089920</name>
</gene>
<feature type="non-terminal residue" evidence="2">
    <location>
        <position position="78"/>
    </location>
</feature>
<accession>A0A1A8WTN0</accession>
<protein>
    <submittedName>
        <fullName evidence="2">Uncharacterized protein</fullName>
    </submittedName>
</protein>
<reference evidence="3" key="1">
    <citation type="submission" date="2016-05" db="EMBL/GenBank/DDBJ databases">
        <authorList>
            <person name="Naeem Raeece"/>
        </authorList>
    </citation>
    <scope>NUCLEOTIDE SEQUENCE [LARGE SCALE GENOMIC DNA]</scope>
</reference>